<dbReference type="Gene3D" id="2.40.160.220">
    <property type="match status" value="1"/>
</dbReference>
<proteinExistence type="predicted"/>
<dbReference type="Pfam" id="PF22387">
    <property type="entry name" value="PhiCb5_coat"/>
    <property type="match status" value="1"/>
</dbReference>
<sequence>MFSDPETVTINAVGKNLIRINDSEPYASEYRLIEATGEYSMKLRNTSYVRAGTNVKVSRHNVELIHTVYGATTDDPNTIRKAYIVFENDQGDSFTDVEDLVTGLVDFLTAANITKLLNWES</sequence>
<accession>A0A1L3KHV1</accession>
<organism evidence="1">
    <name type="scientific">Beihai levi-like virus 11</name>
    <dbReference type="NCBI Taxonomy" id="1922396"/>
    <lineage>
        <taxon>Viruses</taxon>
        <taxon>Riboviria</taxon>
    </lineage>
</organism>
<evidence type="ECO:0000313" key="1">
    <source>
        <dbReference type="EMBL" id="APG77027.1"/>
    </source>
</evidence>
<protein>
    <submittedName>
        <fullName evidence="1">Uncharacterized protein</fullName>
    </submittedName>
</protein>
<dbReference type="InterPro" id="IPR054457">
    <property type="entry name" value="PhiCb5_coat"/>
</dbReference>
<name>A0A1L3KHV1_9VIRU</name>
<reference evidence="1" key="1">
    <citation type="journal article" date="2016" name="Nature">
        <title>Redefining the invertebrate RNA virosphere.</title>
        <authorList>
            <person name="Shi M."/>
            <person name="Lin X.D."/>
            <person name="Tian J.H."/>
            <person name="Chen L.J."/>
            <person name="Chen X."/>
            <person name="Li C.X."/>
            <person name="Qin X.C."/>
            <person name="Li J."/>
            <person name="Cao J.P."/>
            <person name="Eden J.S."/>
            <person name="Buchmann J."/>
            <person name="Wang W."/>
            <person name="Xu J."/>
            <person name="Holmes E.C."/>
            <person name="Zhang Y.Z."/>
        </authorList>
    </citation>
    <scope>NUCLEOTIDE SEQUENCE</scope>
    <source>
        <strain evidence="1">BHTH16058</strain>
    </source>
</reference>
<dbReference type="EMBL" id="KX883484">
    <property type="protein sequence ID" value="APG77027.1"/>
    <property type="molecule type" value="Genomic_RNA"/>
</dbReference>